<dbReference type="GO" id="GO:0004197">
    <property type="term" value="F:cysteine-type endopeptidase activity"/>
    <property type="evidence" value="ECO:0007669"/>
    <property type="project" value="InterPro"/>
</dbReference>
<dbReference type="InterPro" id="IPR050452">
    <property type="entry name" value="Metacaspase"/>
</dbReference>
<dbReference type="PANTHER" id="PTHR48104:SF30">
    <property type="entry name" value="METACASPASE-1"/>
    <property type="match status" value="1"/>
</dbReference>
<protein>
    <submittedName>
        <fullName evidence="6">Peptidase C14</fullName>
    </submittedName>
</protein>
<name>A0AAD7HUG2_9AGAR</name>
<dbReference type="Proteomes" id="UP001215280">
    <property type="component" value="Unassembled WGS sequence"/>
</dbReference>
<dbReference type="GO" id="GO:0006508">
    <property type="term" value="P:proteolysis"/>
    <property type="evidence" value="ECO:0007669"/>
    <property type="project" value="InterPro"/>
</dbReference>
<dbReference type="GO" id="GO:0005737">
    <property type="term" value="C:cytoplasm"/>
    <property type="evidence" value="ECO:0007669"/>
    <property type="project" value="TreeGrafter"/>
</dbReference>
<dbReference type="Pfam" id="PF00656">
    <property type="entry name" value="Peptidase_C14"/>
    <property type="match status" value="1"/>
</dbReference>
<evidence type="ECO:0000256" key="4">
    <source>
        <dbReference type="SAM" id="MobiDB-lite"/>
    </source>
</evidence>
<reference evidence="6" key="1">
    <citation type="submission" date="2023-03" db="EMBL/GenBank/DDBJ databases">
        <title>Massive genome expansion in bonnet fungi (Mycena s.s.) driven by repeated elements and novel gene families across ecological guilds.</title>
        <authorList>
            <consortium name="Lawrence Berkeley National Laboratory"/>
            <person name="Harder C.B."/>
            <person name="Miyauchi S."/>
            <person name="Viragh M."/>
            <person name="Kuo A."/>
            <person name="Thoen E."/>
            <person name="Andreopoulos B."/>
            <person name="Lu D."/>
            <person name="Skrede I."/>
            <person name="Drula E."/>
            <person name="Henrissat B."/>
            <person name="Morin E."/>
            <person name="Kohler A."/>
            <person name="Barry K."/>
            <person name="LaButti K."/>
            <person name="Morin E."/>
            <person name="Salamov A."/>
            <person name="Lipzen A."/>
            <person name="Mereny Z."/>
            <person name="Hegedus B."/>
            <person name="Baldrian P."/>
            <person name="Stursova M."/>
            <person name="Weitz H."/>
            <person name="Taylor A."/>
            <person name="Grigoriev I.V."/>
            <person name="Nagy L.G."/>
            <person name="Martin F."/>
            <person name="Kauserud H."/>
        </authorList>
    </citation>
    <scope>NUCLEOTIDE SEQUENCE</scope>
    <source>
        <strain evidence="6">CBHHK188m</strain>
    </source>
</reference>
<feature type="region of interest" description="Disordered" evidence="4">
    <location>
        <begin position="187"/>
        <end position="209"/>
    </location>
</feature>
<keyword evidence="2" id="KW-0053">Apoptosis</keyword>
<dbReference type="PANTHER" id="PTHR48104">
    <property type="entry name" value="METACASPASE-4"/>
    <property type="match status" value="1"/>
</dbReference>
<organism evidence="6 7">
    <name type="scientific">Mycena maculata</name>
    <dbReference type="NCBI Taxonomy" id="230809"/>
    <lineage>
        <taxon>Eukaryota</taxon>
        <taxon>Fungi</taxon>
        <taxon>Dikarya</taxon>
        <taxon>Basidiomycota</taxon>
        <taxon>Agaricomycotina</taxon>
        <taxon>Agaricomycetes</taxon>
        <taxon>Agaricomycetidae</taxon>
        <taxon>Agaricales</taxon>
        <taxon>Marasmiineae</taxon>
        <taxon>Mycenaceae</taxon>
        <taxon>Mycena</taxon>
    </lineage>
</organism>
<evidence type="ECO:0000259" key="5">
    <source>
        <dbReference type="Pfam" id="PF00656"/>
    </source>
</evidence>
<accession>A0AAD7HUG2</accession>
<comment type="caution">
    <text evidence="6">The sequence shown here is derived from an EMBL/GenBank/DDBJ whole genome shotgun (WGS) entry which is preliminary data.</text>
</comment>
<proteinExistence type="inferred from homology"/>
<keyword evidence="3" id="KW-0788">Thiol protease</keyword>
<dbReference type="AlphaFoldDB" id="A0AAD7HUG2"/>
<dbReference type="EMBL" id="JARJLG010000212">
    <property type="protein sequence ID" value="KAJ7727418.1"/>
    <property type="molecule type" value="Genomic_DNA"/>
</dbReference>
<evidence type="ECO:0000256" key="3">
    <source>
        <dbReference type="ARBA" id="ARBA00022807"/>
    </source>
</evidence>
<dbReference type="InterPro" id="IPR029030">
    <property type="entry name" value="Caspase-like_dom_sf"/>
</dbReference>
<keyword evidence="3" id="KW-0378">Hydrolase</keyword>
<dbReference type="InterPro" id="IPR011600">
    <property type="entry name" value="Pept_C14_caspase"/>
</dbReference>
<evidence type="ECO:0000313" key="6">
    <source>
        <dbReference type="EMBL" id="KAJ7727418.1"/>
    </source>
</evidence>
<dbReference type="Gene3D" id="3.40.50.12660">
    <property type="match status" value="1"/>
</dbReference>
<gene>
    <name evidence="6" type="ORF">DFH07DRAFT_230848</name>
</gene>
<keyword evidence="3" id="KW-0645">Protease</keyword>
<evidence type="ECO:0000313" key="7">
    <source>
        <dbReference type="Proteomes" id="UP001215280"/>
    </source>
</evidence>
<dbReference type="GO" id="GO:0006915">
    <property type="term" value="P:apoptotic process"/>
    <property type="evidence" value="ECO:0007669"/>
    <property type="project" value="UniProtKB-KW"/>
</dbReference>
<evidence type="ECO:0000256" key="1">
    <source>
        <dbReference type="ARBA" id="ARBA00009005"/>
    </source>
</evidence>
<comment type="similarity">
    <text evidence="1">Belongs to the peptidase C14B family.</text>
</comment>
<sequence length="209" mass="22950">MTGNRKALLIGINYLNAKPEQGRLNGCENDVKNMERYLTEHCSYDQSDIMVLTEDGEAQYQPTRKNMIAGMRWLTQGAQRHDALFFHYSGHGGQRPDGRGQTDEIYPVDFYYDSATRSFQQTLTARDLNNLLVVPLPAGCRLTTVIDACHSASALALPYSYDHAGEAVPSSGASGRPSPADVIEWAGCRDDQTSADADEGGQPQGAMTW</sequence>
<feature type="domain" description="Peptidase C14 caspase" evidence="5">
    <location>
        <begin position="5"/>
        <end position="208"/>
    </location>
</feature>
<keyword evidence="7" id="KW-1185">Reference proteome</keyword>
<dbReference type="SUPFAM" id="SSF52129">
    <property type="entry name" value="Caspase-like"/>
    <property type="match status" value="1"/>
</dbReference>
<evidence type="ECO:0000256" key="2">
    <source>
        <dbReference type="ARBA" id="ARBA00022703"/>
    </source>
</evidence>